<gene>
    <name evidence="4" type="ORF">TSPGSL018_8921</name>
</gene>
<dbReference type="SMART" id="SM00332">
    <property type="entry name" value="PP2Cc"/>
    <property type="match status" value="1"/>
</dbReference>
<dbReference type="AlphaFoldDB" id="A0A061R614"/>
<dbReference type="PANTHER" id="PTHR12320">
    <property type="entry name" value="PROTEIN PHOSPHATASE 2C"/>
    <property type="match status" value="1"/>
</dbReference>
<comment type="cofactor">
    <cofactor evidence="1">
        <name>Mg(2+)</name>
        <dbReference type="ChEBI" id="CHEBI:18420"/>
    </cofactor>
</comment>
<evidence type="ECO:0000256" key="1">
    <source>
        <dbReference type="RuleBase" id="RU366020"/>
    </source>
</evidence>
<keyword evidence="1" id="KW-0378">Hydrolase</keyword>
<dbReference type="PANTHER" id="PTHR12320:SF1">
    <property type="entry name" value="PROTEIN PHOSPHATASE PTC7 HOMOLOG"/>
    <property type="match status" value="1"/>
</dbReference>
<protein>
    <recommendedName>
        <fullName evidence="1">Protein phosphatase</fullName>
        <ecNumber evidence="1">3.1.3.16</ecNumber>
    </recommendedName>
</protein>
<dbReference type="EC" id="3.1.3.16" evidence="1"/>
<accession>A0A061R614</accession>
<evidence type="ECO:0000259" key="3">
    <source>
        <dbReference type="PROSITE" id="PS51746"/>
    </source>
</evidence>
<evidence type="ECO:0000313" key="4">
    <source>
        <dbReference type="EMBL" id="JAC68362.1"/>
    </source>
</evidence>
<keyword evidence="1" id="KW-0479">Metal-binding</keyword>
<dbReference type="EMBL" id="GBEZ01018035">
    <property type="protein sequence ID" value="JAC68362.1"/>
    <property type="molecule type" value="Transcribed_RNA"/>
</dbReference>
<dbReference type="SUPFAM" id="SSF81606">
    <property type="entry name" value="PP2C-like"/>
    <property type="match status" value="1"/>
</dbReference>
<feature type="domain" description="PPM-type phosphatase" evidence="3">
    <location>
        <begin position="43"/>
        <end position="301"/>
    </location>
</feature>
<comment type="cofactor">
    <cofactor evidence="1">
        <name>Mn(2+)</name>
        <dbReference type="ChEBI" id="CHEBI:29035"/>
    </cofactor>
</comment>
<dbReference type="Gene3D" id="3.60.40.10">
    <property type="entry name" value="PPM-type phosphatase domain"/>
    <property type="match status" value="1"/>
</dbReference>
<dbReference type="InterPro" id="IPR039123">
    <property type="entry name" value="PPTC7"/>
</dbReference>
<comment type="catalytic activity">
    <reaction evidence="1">
        <text>O-phospho-L-threonyl-[protein] + H2O = L-threonyl-[protein] + phosphate</text>
        <dbReference type="Rhea" id="RHEA:47004"/>
        <dbReference type="Rhea" id="RHEA-COMP:11060"/>
        <dbReference type="Rhea" id="RHEA-COMP:11605"/>
        <dbReference type="ChEBI" id="CHEBI:15377"/>
        <dbReference type="ChEBI" id="CHEBI:30013"/>
        <dbReference type="ChEBI" id="CHEBI:43474"/>
        <dbReference type="ChEBI" id="CHEBI:61977"/>
        <dbReference type="EC" id="3.1.3.16"/>
    </reaction>
</comment>
<feature type="region of interest" description="Disordered" evidence="2">
    <location>
        <begin position="1"/>
        <end position="27"/>
    </location>
</feature>
<dbReference type="InterPro" id="IPR001932">
    <property type="entry name" value="PPM-type_phosphatase-like_dom"/>
</dbReference>
<comment type="catalytic activity">
    <reaction evidence="1">
        <text>O-phospho-L-seryl-[protein] + H2O = L-seryl-[protein] + phosphate</text>
        <dbReference type="Rhea" id="RHEA:20629"/>
        <dbReference type="Rhea" id="RHEA-COMP:9863"/>
        <dbReference type="Rhea" id="RHEA-COMP:11604"/>
        <dbReference type="ChEBI" id="CHEBI:15377"/>
        <dbReference type="ChEBI" id="CHEBI:29999"/>
        <dbReference type="ChEBI" id="CHEBI:43474"/>
        <dbReference type="ChEBI" id="CHEBI:83421"/>
        <dbReference type="EC" id="3.1.3.16"/>
    </reaction>
</comment>
<dbReference type="GO" id="GO:0046872">
    <property type="term" value="F:metal ion binding"/>
    <property type="evidence" value="ECO:0007669"/>
    <property type="project" value="UniProtKB-UniRule"/>
</dbReference>
<dbReference type="GO" id="GO:0004722">
    <property type="term" value="F:protein serine/threonine phosphatase activity"/>
    <property type="evidence" value="ECO:0007669"/>
    <property type="project" value="UniProtKB-EC"/>
</dbReference>
<dbReference type="InterPro" id="IPR036457">
    <property type="entry name" value="PPM-type-like_dom_sf"/>
</dbReference>
<organism evidence="4">
    <name type="scientific">Tetraselmis sp. GSL018</name>
    <dbReference type="NCBI Taxonomy" id="582737"/>
    <lineage>
        <taxon>Eukaryota</taxon>
        <taxon>Viridiplantae</taxon>
        <taxon>Chlorophyta</taxon>
        <taxon>core chlorophytes</taxon>
        <taxon>Chlorodendrophyceae</taxon>
        <taxon>Chlorodendrales</taxon>
        <taxon>Chlorodendraceae</taxon>
        <taxon>Tetraselmis</taxon>
    </lineage>
</organism>
<dbReference type="PROSITE" id="PS51746">
    <property type="entry name" value="PPM_2"/>
    <property type="match status" value="1"/>
</dbReference>
<comment type="similarity">
    <text evidence="1">Belongs to the PP2C family.</text>
</comment>
<reference evidence="4" key="1">
    <citation type="submission" date="2014-05" db="EMBL/GenBank/DDBJ databases">
        <title>The transcriptome of the halophilic microalga Tetraselmis sp. GSL018 isolated from the Great Salt Lake, Utah.</title>
        <authorList>
            <person name="Jinkerson R.E."/>
            <person name="D'Adamo S."/>
            <person name="Posewitz M.C."/>
        </authorList>
    </citation>
    <scope>NUCLEOTIDE SEQUENCE</scope>
    <source>
        <strain evidence="4">GSL018</strain>
    </source>
</reference>
<keyword evidence="1" id="KW-0904">Protein phosphatase</keyword>
<dbReference type="SMART" id="SM00331">
    <property type="entry name" value="PP2C_SIG"/>
    <property type="match status" value="1"/>
</dbReference>
<proteinExistence type="inferred from homology"/>
<keyword evidence="1" id="KW-0460">Magnesium</keyword>
<keyword evidence="1" id="KW-0464">Manganese</keyword>
<name>A0A061R614_9CHLO</name>
<sequence>MGLQDGSRAEWRRRSQASWTGCMEGKASKQKPGKALLAMSCGGYMSPHPAKVDSGGEDAFFVSPAALDTAEPWLGAAGVADGVGGWGEDGVDPGDYARKLMQACKSAAGPPAWRTPQQVLEYAQLGTELPGSATACVLIQRADGRLAAANLGDCGFRIIRNGKVVAKSEVQQHEFNMPYQLACPKVLPETDLASDADLYEVDVEDGDVVVLGSDGLFDNMWDEQLVGVVTSFVGKNTRRSSEDAATLAERLASAAAFNAGNAEYRSPWAVSAANAGVGSLLTRLFPRGGKLDDTTVIVAFMNRRGT</sequence>
<evidence type="ECO:0000256" key="2">
    <source>
        <dbReference type="SAM" id="MobiDB-lite"/>
    </source>
</evidence>